<evidence type="ECO:0000313" key="2">
    <source>
        <dbReference type="Proteomes" id="UP000231926"/>
    </source>
</evidence>
<gene>
    <name evidence="1" type="ORF">CH362_15905</name>
</gene>
<dbReference type="AlphaFoldDB" id="A0A2M9Y995"/>
<keyword evidence="2" id="KW-1185">Reference proteome</keyword>
<sequence>MSDVFIKKYWEEEDVTYYLHFRNGEAIRQIEVSPASIVFTSLDYPVKGDHMLYDKSLDDLELDHQDFITEDEFNEVWNSIQA</sequence>
<comment type="caution">
    <text evidence="1">The sequence shown here is derived from an EMBL/GenBank/DDBJ whole genome shotgun (WGS) entry which is preliminary data.</text>
</comment>
<reference evidence="1 2" key="1">
    <citation type="submission" date="2017-07" db="EMBL/GenBank/DDBJ databases">
        <title>Leptospira spp. isolated from tropical soils.</title>
        <authorList>
            <person name="Thibeaux R."/>
            <person name="Iraola G."/>
            <person name="Ferres I."/>
            <person name="Bierque E."/>
            <person name="Girault D."/>
            <person name="Soupe-Gilbert M.-E."/>
            <person name="Picardeau M."/>
            <person name="Goarant C."/>
        </authorList>
    </citation>
    <scope>NUCLEOTIDE SEQUENCE [LARGE SCALE GENOMIC DNA]</scope>
    <source>
        <strain evidence="1 2">FH4-C-A2</strain>
    </source>
</reference>
<proteinExistence type="predicted"/>
<dbReference type="OrthoDB" id="1263828at2"/>
<name>A0A2M9Y995_9LEPT</name>
<dbReference type="EMBL" id="NPDR01000008">
    <property type="protein sequence ID" value="PJZ48006.1"/>
    <property type="molecule type" value="Genomic_DNA"/>
</dbReference>
<organism evidence="1 2">
    <name type="scientific">Leptospira saintgironsiae</name>
    <dbReference type="NCBI Taxonomy" id="2023183"/>
    <lineage>
        <taxon>Bacteria</taxon>
        <taxon>Pseudomonadati</taxon>
        <taxon>Spirochaetota</taxon>
        <taxon>Spirochaetia</taxon>
        <taxon>Leptospirales</taxon>
        <taxon>Leptospiraceae</taxon>
        <taxon>Leptospira</taxon>
    </lineage>
</organism>
<protein>
    <submittedName>
        <fullName evidence="1">Uncharacterized protein</fullName>
    </submittedName>
</protein>
<evidence type="ECO:0000313" key="1">
    <source>
        <dbReference type="EMBL" id="PJZ48006.1"/>
    </source>
</evidence>
<accession>A0A2M9Y995</accession>
<dbReference type="RefSeq" id="WP_100711317.1">
    <property type="nucleotide sequence ID" value="NZ_NPDR01000008.1"/>
</dbReference>
<dbReference type="Proteomes" id="UP000231926">
    <property type="component" value="Unassembled WGS sequence"/>
</dbReference>